<feature type="transmembrane region" description="Helical" evidence="9">
    <location>
        <begin position="35"/>
        <end position="56"/>
    </location>
</feature>
<dbReference type="InterPro" id="IPR000412">
    <property type="entry name" value="ABC_2_transport"/>
</dbReference>
<organism evidence="11 12">
    <name type="scientific">Cupriavidus metallidurans (strain ATCC 43123 / DSM 2839 / NBRC 102507 / CH34)</name>
    <name type="common">Ralstonia metallidurans</name>
    <dbReference type="NCBI Taxonomy" id="266264"/>
    <lineage>
        <taxon>Bacteria</taxon>
        <taxon>Pseudomonadati</taxon>
        <taxon>Pseudomonadota</taxon>
        <taxon>Betaproteobacteria</taxon>
        <taxon>Burkholderiales</taxon>
        <taxon>Burkholderiaceae</taxon>
        <taxon>Cupriavidus</taxon>
    </lineage>
</organism>
<comment type="similarity">
    <text evidence="2 9">Belongs to the ABC-2 integral membrane protein family.</text>
</comment>
<feature type="transmembrane region" description="Helical" evidence="9">
    <location>
        <begin position="187"/>
        <end position="208"/>
    </location>
</feature>
<keyword evidence="5" id="KW-0997">Cell inner membrane</keyword>
<dbReference type="Proteomes" id="UP000002429">
    <property type="component" value="Plasmid megaplasmid"/>
</dbReference>
<comment type="subcellular location">
    <subcellularLocation>
        <location evidence="1 9">Cell inner membrane</location>
        <topology evidence="1 9">Multi-pass membrane protein</topology>
    </subcellularLocation>
</comment>
<dbReference type="PRINTS" id="PR00164">
    <property type="entry name" value="ABC2TRNSPORT"/>
</dbReference>
<protein>
    <recommendedName>
        <fullName evidence="9">Transport permease protein</fullName>
    </recommendedName>
</protein>
<keyword evidence="7 9" id="KW-1133">Transmembrane helix</keyword>
<keyword evidence="3 9" id="KW-0813">Transport</keyword>
<feature type="transmembrane region" description="Helical" evidence="9">
    <location>
        <begin position="76"/>
        <end position="96"/>
    </location>
</feature>
<dbReference type="GO" id="GO:0140359">
    <property type="term" value="F:ABC-type transporter activity"/>
    <property type="evidence" value="ECO:0007669"/>
    <property type="project" value="InterPro"/>
</dbReference>
<evidence type="ECO:0000256" key="6">
    <source>
        <dbReference type="ARBA" id="ARBA00022692"/>
    </source>
</evidence>
<dbReference type="KEGG" id="rme:Rmet_5732"/>
<dbReference type="InterPro" id="IPR013525">
    <property type="entry name" value="ABC2_TM"/>
</dbReference>
<proteinExistence type="inferred from homology"/>
<dbReference type="HOGENOM" id="CLU_060703_5_0_4"/>
<keyword evidence="4 9" id="KW-1003">Cell membrane</keyword>
<dbReference type="PROSITE" id="PS51012">
    <property type="entry name" value="ABC_TM2"/>
    <property type="match status" value="1"/>
</dbReference>
<dbReference type="Pfam" id="PF01061">
    <property type="entry name" value="ABC2_membrane"/>
    <property type="match status" value="1"/>
</dbReference>
<keyword evidence="6 9" id="KW-0812">Transmembrane</keyword>
<feature type="domain" description="ABC transmembrane type-2" evidence="10">
    <location>
        <begin position="73"/>
        <end position="295"/>
    </location>
</feature>
<evidence type="ECO:0000256" key="5">
    <source>
        <dbReference type="ARBA" id="ARBA00022519"/>
    </source>
</evidence>
<keyword evidence="12" id="KW-1185">Reference proteome</keyword>
<reference evidence="12" key="1">
    <citation type="journal article" date="2010" name="PLoS ONE">
        <title>The complete genome sequence of Cupriavidus metallidurans strain CH34, a master survivalist in harsh and anthropogenic environments.</title>
        <authorList>
            <person name="Janssen P.J."/>
            <person name="Van Houdt R."/>
            <person name="Moors H."/>
            <person name="Monsieurs P."/>
            <person name="Morin N."/>
            <person name="Michaux A."/>
            <person name="Benotmane M.A."/>
            <person name="Leys N."/>
            <person name="Vallaeys T."/>
            <person name="Lapidus A."/>
            <person name="Monchy S."/>
            <person name="Medigue C."/>
            <person name="Taghavi S."/>
            <person name="McCorkle S."/>
            <person name="Dunn J."/>
            <person name="van der Lelie D."/>
            <person name="Mergeay M."/>
        </authorList>
    </citation>
    <scope>NUCLEOTIDE SEQUENCE [LARGE SCALE GENOMIC DNA]</scope>
    <source>
        <strain evidence="12">ATCC 43123 / DSM 2839 / NBRC 102507 / CH34</strain>
    </source>
</reference>
<geneLocation type="plasmid" evidence="11 12">
    <name>megaplasmid</name>
</geneLocation>
<name>Q1LB85_CUPMC</name>
<evidence type="ECO:0000256" key="7">
    <source>
        <dbReference type="ARBA" id="ARBA00022989"/>
    </source>
</evidence>
<dbReference type="GO" id="GO:0015920">
    <property type="term" value="P:lipopolysaccharide transport"/>
    <property type="evidence" value="ECO:0007669"/>
    <property type="project" value="TreeGrafter"/>
</dbReference>
<dbReference type="PANTHER" id="PTHR30413">
    <property type="entry name" value="INNER MEMBRANE TRANSPORT PERMEASE"/>
    <property type="match status" value="1"/>
</dbReference>
<evidence type="ECO:0000256" key="9">
    <source>
        <dbReference type="RuleBase" id="RU361157"/>
    </source>
</evidence>
<feature type="transmembrane region" description="Helical" evidence="9">
    <location>
        <begin position="274"/>
        <end position="293"/>
    </location>
</feature>
<evidence type="ECO:0000256" key="2">
    <source>
        <dbReference type="ARBA" id="ARBA00007783"/>
    </source>
</evidence>
<evidence type="ECO:0000256" key="1">
    <source>
        <dbReference type="ARBA" id="ARBA00004429"/>
    </source>
</evidence>
<evidence type="ECO:0000313" key="11">
    <source>
        <dbReference type="EMBL" id="ABF12591.1"/>
    </source>
</evidence>
<dbReference type="GO" id="GO:0043190">
    <property type="term" value="C:ATP-binding cassette (ABC) transporter complex"/>
    <property type="evidence" value="ECO:0007669"/>
    <property type="project" value="InterPro"/>
</dbReference>
<dbReference type="EMBL" id="CP000353">
    <property type="protein sequence ID" value="ABF12591.1"/>
    <property type="molecule type" value="Genomic_DNA"/>
</dbReference>
<dbReference type="PANTHER" id="PTHR30413:SF8">
    <property type="entry name" value="TRANSPORT PERMEASE PROTEIN"/>
    <property type="match status" value="1"/>
</dbReference>
<dbReference type="eggNOG" id="COG1682">
    <property type="taxonomic scope" value="Bacteria"/>
</dbReference>
<feature type="transmembrane region" description="Helical" evidence="9">
    <location>
        <begin position="220"/>
        <end position="238"/>
    </location>
</feature>
<evidence type="ECO:0000256" key="8">
    <source>
        <dbReference type="ARBA" id="ARBA00023136"/>
    </source>
</evidence>
<feature type="transmembrane region" description="Helical" evidence="9">
    <location>
        <begin position="149"/>
        <end position="175"/>
    </location>
</feature>
<feature type="transmembrane region" description="Helical" evidence="9">
    <location>
        <begin position="108"/>
        <end position="128"/>
    </location>
</feature>
<evidence type="ECO:0000259" key="10">
    <source>
        <dbReference type="PROSITE" id="PS51012"/>
    </source>
</evidence>
<sequence length="302" mass="34047">MQVSVWQVGCTNFTTQDHGCSAFLLGSSKTDGLHFLARSVMTLTIPAPLRVTLTVWRALFLREAVTRVSLERAGSLWILLESAEHIAFLMILHGILQHRLIPGANPPLFIGLGILPYYMFRRIALRGIDAVTSNRALFHYRQVKAFDVVLVRSLLEAFVYFIVSGVLILACWLYGMDVEPTNPMLVMLGFFLLWAFSTGISLILSAASTIVPEIGQIAKIVSMWLFYISGVMYPIFIVPEPYRSWLLYNPIVHALEIMRIGYFPAYHAYEGISISYLSLISAALVTFGLLLHVRFRRALESR</sequence>
<keyword evidence="11" id="KW-0614">Plasmid</keyword>
<evidence type="ECO:0000256" key="3">
    <source>
        <dbReference type="ARBA" id="ARBA00022448"/>
    </source>
</evidence>
<dbReference type="InterPro" id="IPR047817">
    <property type="entry name" value="ABC2_TM_bact-type"/>
</dbReference>
<dbReference type="AlphaFoldDB" id="Q1LB85"/>
<evidence type="ECO:0000313" key="12">
    <source>
        <dbReference type="Proteomes" id="UP000002429"/>
    </source>
</evidence>
<keyword evidence="8 9" id="KW-0472">Membrane</keyword>
<evidence type="ECO:0000256" key="4">
    <source>
        <dbReference type="ARBA" id="ARBA00022475"/>
    </source>
</evidence>
<accession>Q1LB85</accession>
<gene>
    <name evidence="11" type="primary">kpsM</name>
    <name evidence="11" type="ordered locus">Rmet_5732</name>
</gene>